<evidence type="ECO:0000256" key="3">
    <source>
        <dbReference type="ARBA" id="ARBA00022106"/>
    </source>
</evidence>
<keyword evidence="8 10" id="KW-0472">Membrane</keyword>
<feature type="transmembrane region" description="Helical" evidence="10">
    <location>
        <begin position="418"/>
        <end position="440"/>
    </location>
</feature>
<accession>A0A6M8SPZ4</accession>
<organism evidence="11 12">
    <name type="scientific">Deefgea piscis</name>
    <dbReference type="NCBI Taxonomy" id="2739061"/>
    <lineage>
        <taxon>Bacteria</taxon>
        <taxon>Pseudomonadati</taxon>
        <taxon>Pseudomonadota</taxon>
        <taxon>Betaproteobacteria</taxon>
        <taxon>Neisseriales</taxon>
        <taxon>Chitinibacteraceae</taxon>
        <taxon>Deefgea</taxon>
    </lineage>
</organism>
<evidence type="ECO:0000313" key="12">
    <source>
        <dbReference type="Proteomes" id="UP000504844"/>
    </source>
</evidence>
<dbReference type="GO" id="GO:0042910">
    <property type="term" value="F:xenobiotic transmembrane transporter activity"/>
    <property type="evidence" value="ECO:0007669"/>
    <property type="project" value="InterPro"/>
</dbReference>
<evidence type="ECO:0000256" key="6">
    <source>
        <dbReference type="ARBA" id="ARBA00022692"/>
    </source>
</evidence>
<feature type="transmembrane region" description="Helical" evidence="10">
    <location>
        <begin position="392"/>
        <end position="412"/>
    </location>
</feature>
<comment type="subcellular location">
    <subcellularLocation>
        <location evidence="1">Cell inner membrane</location>
        <topology evidence="1">Multi-pass membrane protein</topology>
    </subcellularLocation>
</comment>
<evidence type="ECO:0000256" key="9">
    <source>
        <dbReference type="ARBA" id="ARBA00023251"/>
    </source>
</evidence>
<dbReference type="Proteomes" id="UP000504844">
    <property type="component" value="Chromosome"/>
</dbReference>
<gene>
    <name evidence="11" type="ORF">HQN60_05590</name>
</gene>
<dbReference type="AlphaFoldDB" id="A0A6M8SPZ4"/>
<proteinExistence type="inferred from homology"/>
<dbReference type="CDD" id="cd13143">
    <property type="entry name" value="MATE_MepA_like"/>
    <property type="match status" value="1"/>
</dbReference>
<dbReference type="EMBL" id="CP054143">
    <property type="protein sequence ID" value="QKJ66228.1"/>
    <property type="molecule type" value="Genomic_DNA"/>
</dbReference>
<sequence>MSSQARADLNQLPANSQFWRYVLPSVAGMLVVSLDVLIDGIFVGRYVGAHALAAINLVYPIVMLQIGLGTMVSMGAATRISILQGAGQTAAARQTLVNTLIIIALLGIALPAIGISQLERILVLLNADNAASVLHEARSYLRFMLWGAVVNIGQIAAIFLIRNDGQPRLATVLVILSALSNIALNYLFLVHFQLGLAGAAMATLLIEGFITLAGLVYFFSPMAHLRLVLADLRADWASMPAMLKLGVSSLLMEGNLALLMFAHNYQLLEYGKGNDVAAYAIAGYTEAVFILLIHGLAMGMQPLLSHATGAKDDKRLAHILSYGLRVSLAISVVLLITVQLFPAAIASLYIGNDPALVTLATEALQLHLFALPFDGILIVGVIALQAMALTRLAMVGTLGKTLLLIPALWLMPQWWGVTGIYTALPLVNMLLGSVIGLVLWQQLRRLKNEG</sequence>
<evidence type="ECO:0000256" key="5">
    <source>
        <dbReference type="ARBA" id="ARBA00022475"/>
    </source>
</evidence>
<name>A0A6M8SPZ4_9NEIS</name>
<dbReference type="GO" id="GO:0015297">
    <property type="term" value="F:antiporter activity"/>
    <property type="evidence" value="ECO:0007669"/>
    <property type="project" value="InterPro"/>
</dbReference>
<comment type="similarity">
    <text evidence="2">Belongs to the multi antimicrobial extrusion (MATE) (TC 2.A.66.1) family. MepA subfamily.</text>
</comment>
<dbReference type="InterPro" id="IPR002528">
    <property type="entry name" value="MATE_fam"/>
</dbReference>
<feature type="transmembrane region" description="Helical" evidence="10">
    <location>
        <begin position="194"/>
        <end position="220"/>
    </location>
</feature>
<dbReference type="InterPro" id="IPR051327">
    <property type="entry name" value="MATE_MepA_subfamily"/>
</dbReference>
<dbReference type="PANTHER" id="PTHR43823">
    <property type="entry name" value="SPORULATION PROTEIN YKVU"/>
    <property type="match status" value="1"/>
</dbReference>
<evidence type="ECO:0000256" key="10">
    <source>
        <dbReference type="SAM" id="Phobius"/>
    </source>
</evidence>
<keyword evidence="4" id="KW-0813">Transport</keyword>
<keyword evidence="12" id="KW-1185">Reference proteome</keyword>
<dbReference type="InterPro" id="IPR045070">
    <property type="entry name" value="MATE_MepA-like"/>
</dbReference>
<keyword evidence="5" id="KW-1003">Cell membrane</keyword>
<dbReference type="Pfam" id="PF01554">
    <property type="entry name" value="MatE"/>
    <property type="match status" value="2"/>
</dbReference>
<dbReference type="GO" id="GO:0005886">
    <property type="term" value="C:plasma membrane"/>
    <property type="evidence" value="ECO:0007669"/>
    <property type="project" value="UniProtKB-SubCell"/>
</dbReference>
<feature type="transmembrane region" description="Helical" evidence="10">
    <location>
        <begin position="366"/>
        <end position="385"/>
    </location>
</feature>
<feature type="transmembrane region" description="Helical" evidence="10">
    <location>
        <begin position="143"/>
        <end position="162"/>
    </location>
</feature>
<evidence type="ECO:0000313" key="11">
    <source>
        <dbReference type="EMBL" id="QKJ66228.1"/>
    </source>
</evidence>
<dbReference type="PANTHER" id="PTHR43823:SF3">
    <property type="entry name" value="MULTIDRUG EXPORT PROTEIN MEPA"/>
    <property type="match status" value="1"/>
</dbReference>
<feature type="transmembrane region" description="Helical" evidence="10">
    <location>
        <begin position="49"/>
        <end position="74"/>
    </location>
</feature>
<dbReference type="InterPro" id="IPR048279">
    <property type="entry name" value="MdtK-like"/>
</dbReference>
<keyword evidence="9" id="KW-0046">Antibiotic resistance</keyword>
<feature type="transmembrane region" description="Helical" evidence="10">
    <location>
        <begin position="169"/>
        <end position="188"/>
    </location>
</feature>
<evidence type="ECO:0000256" key="7">
    <source>
        <dbReference type="ARBA" id="ARBA00022989"/>
    </source>
</evidence>
<feature type="transmembrane region" description="Helical" evidence="10">
    <location>
        <begin position="21"/>
        <end position="43"/>
    </location>
</feature>
<reference evidence="11 12" key="1">
    <citation type="submission" date="2020-05" db="EMBL/GenBank/DDBJ databases">
        <title>Complete genome sequence of Deefgea sp. D17.</title>
        <authorList>
            <person name="Bae J.-W."/>
            <person name="Han J.E."/>
        </authorList>
    </citation>
    <scope>NUCLEOTIDE SEQUENCE [LARGE SCALE GENOMIC DNA]</scope>
    <source>
        <strain evidence="11 12">D17</strain>
    </source>
</reference>
<dbReference type="RefSeq" id="WP_173532732.1">
    <property type="nucleotide sequence ID" value="NZ_CP054143.1"/>
</dbReference>
<dbReference type="NCBIfam" id="TIGR00797">
    <property type="entry name" value="matE"/>
    <property type="match status" value="1"/>
</dbReference>
<protein>
    <recommendedName>
        <fullName evidence="3">Multidrug export protein MepA</fullName>
    </recommendedName>
</protein>
<evidence type="ECO:0000256" key="1">
    <source>
        <dbReference type="ARBA" id="ARBA00004429"/>
    </source>
</evidence>
<feature type="transmembrane region" description="Helical" evidence="10">
    <location>
        <begin position="276"/>
        <end position="298"/>
    </location>
</feature>
<dbReference type="PIRSF" id="PIRSF006603">
    <property type="entry name" value="DinF"/>
    <property type="match status" value="1"/>
</dbReference>
<keyword evidence="6 10" id="KW-0812">Transmembrane</keyword>
<evidence type="ECO:0000256" key="8">
    <source>
        <dbReference type="ARBA" id="ARBA00023136"/>
    </source>
</evidence>
<dbReference type="GO" id="GO:0046677">
    <property type="term" value="P:response to antibiotic"/>
    <property type="evidence" value="ECO:0007669"/>
    <property type="project" value="UniProtKB-KW"/>
</dbReference>
<evidence type="ECO:0000256" key="2">
    <source>
        <dbReference type="ARBA" id="ARBA00008417"/>
    </source>
</evidence>
<evidence type="ECO:0000256" key="4">
    <source>
        <dbReference type="ARBA" id="ARBA00022448"/>
    </source>
</evidence>
<keyword evidence="7 10" id="KW-1133">Transmembrane helix</keyword>
<feature type="transmembrane region" description="Helical" evidence="10">
    <location>
        <begin position="241"/>
        <end position="264"/>
    </location>
</feature>
<feature type="transmembrane region" description="Helical" evidence="10">
    <location>
        <begin position="95"/>
        <end position="115"/>
    </location>
</feature>
<dbReference type="KEGG" id="dee:HQN60_05590"/>
<feature type="transmembrane region" description="Helical" evidence="10">
    <location>
        <begin position="319"/>
        <end position="346"/>
    </location>
</feature>